<evidence type="ECO:0000313" key="9">
    <source>
        <dbReference type="Proteomes" id="UP000801492"/>
    </source>
</evidence>
<keyword evidence="9" id="KW-1185">Reference proteome</keyword>
<dbReference type="Proteomes" id="UP000801492">
    <property type="component" value="Unassembled WGS sequence"/>
</dbReference>
<feature type="domain" description="SEA" evidence="5">
    <location>
        <begin position="918"/>
        <end position="1040"/>
    </location>
</feature>
<feature type="signal peptide" evidence="4">
    <location>
        <begin position="1"/>
        <end position="24"/>
    </location>
</feature>
<dbReference type="Gene3D" id="2.60.120.260">
    <property type="entry name" value="Galactose-binding domain-like"/>
    <property type="match status" value="1"/>
</dbReference>
<dbReference type="CDD" id="cd09631">
    <property type="entry name" value="DOMON_DOH"/>
    <property type="match status" value="2"/>
</dbReference>
<name>A0A8K0D1H9_IGNLU</name>
<sequence length="1231" mass="137595">MGPIEASLGAVAVFMCLLVIPSESHVALTYPPARKYDLDFLDNSRTKAPCGMPKGNIKTSILAGSKFNVTWHLGYPHKGGFKIQLLDHLERPVLDLTPTIQGSEFVSSDATAQSYQVQLPNDYTCNDCTLRLIRQALEWGNNYKFWSCADVDIKTRKEYRETCSGHGRYLLGRCKCDRLYYGDHCQYRDECWENSDCGDHGKCIDVQATTAPRQQCYCELGWFGPGCNKRSPVRSTEIDFDLYTEKKLSDTFRLYWRILKEHKELEVVMVVNGTGYAGLGWRPLSLTSSCKNFPLIGPTAKEAQEISTKAEPTSEPAPKSEPEPEPTAEPKSEPEPEPTAEPKSELEPEPTAEPKSEPEPAPEPTSEPEPTPKPTAEPESTTTLKPKYRKALYSRRSASPSPRVLTGLERDNADIVETSVSYKVTAKQGRRKREIEEEPVAEPTSEPEPSQGPEVSSKTSDSKLNPEPVPEPNSESEPTAEPKSEPEPTAEPKSEPEPTAEPKSEPEPTAEPKSEPEPTAEPKSEPEPSAEPKSEPEPISDSVPNPEPKSEPEPTKSHSNLLGAPSGDQAKPQEPLNPYTPRHDFNPMDCTDIIIGSARNTSSRIADYYTRDRSTPRMDNFWGGRNDLTAAMGFEKDGITTILFRRKLEAKEPSDHSIEQDLMHVIWAQGQEKGKYVHIPKSGIETSNASIKDFYRADELKYHGHGAQRGSTVINFFDEKKPVMAADVAASGEDASGCSGEWRHPRSCNPDNHTCEYSARWEYLPRGDELRFTITTKHTDVWTGIAFSNDERMSQTDAILGWVDKTGRPFLMDTWITGYTQPLLDSAQGIFNTSGRIIDGTTVLSFTRKRVSNDPRDLSFADNCLYFMYPVRGGAFNSVNKKIRKHEFVPVISPERICLKSCGDGDIFDTLVTTPEPPGLGYNMEVKIVDLGENFHAPKQGTLQYDELSNTINDNFKPLFNKVPGYKRITVQELKEESNNIIAVINLQLDKALAEKGRSLSENDQQTDSLKALLQNSVETGRVGALKVDPGYLVFEPESLTSNIISDASEEENNFFSLSGTKLYIVLGCLAALVLLALIQASCTIYRTTKKSSSSHKDHLLQNSAWKDYSSANTNYAFDTFENDEKQVNGHGRSETLPSKNHSRSGRPQSRPPSVPNYAQNYMTDTRSLQRPRGGYPPGQLERNTLSLPRTTYDRHRQPQDMQPDFYFMPSQRKYSGEVVRVYVDYNNKPK</sequence>
<dbReference type="PANTHER" id="PTHR46901:SF2">
    <property type="entry name" value="GH04942P"/>
    <property type="match status" value="1"/>
</dbReference>
<evidence type="ECO:0000256" key="1">
    <source>
        <dbReference type="PROSITE-ProRule" id="PRU00076"/>
    </source>
</evidence>
<dbReference type="Pfam" id="PF03351">
    <property type="entry name" value="DOMON"/>
    <property type="match status" value="2"/>
</dbReference>
<evidence type="ECO:0000256" key="3">
    <source>
        <dbReference type="SAM" id="Phobius"/>
    </source>
</evidence>
<feature type="domain" description="DOMON" evidence="7">
    <location>
        <begin position="540"/>
        <end position="670"/>
    </location>
</feature>
<keyword evidence="1" id="KW-0245">EGF-like domain</keyword>
<feature type="transmembrane region" description="Helical" evidence="3">
    <location>
        <begin position="1063"/>
        <end position="1086"/>
    </location>
</feature>
<dbReference type="SMART" id="SM00664">
    <property type="entry name" value="DoH"/>
    <property type="match status" value="2"/>
</dbReference>
<feature type="domain" description="EGF-like" evidence="6">
    <location>
        <begin position="187"/>
        <end position="228"/>
    </location>
</feature>
<feature type="region of interest" description="Disordered" evidence="2">
    <location>
        <begin position="301"/>
        <end position="586"/>
    </location>
</feature>
<evidence type="ECO:0000259" key="5">
    <source>
        <dbReference type="PROSITE" id="PS50024"/>
    </source>
</evidence>
<protein>
    <recommendedName>
        <fullName evidence="10">Cell surface glycoprotein 1</fullName>
    </recommendedName>
</protein>
<dbReference type="EMBL" id="VTPC01003985">
    <property type="protein sequence ID" value="KAF2897665.1"/>
    <property type="molecule type" value="Genomic_DNA"/>
</dbReference>
<dbReference type="InterPro" id="IPR045266">
    <property type="entry name" value="DOH_DOMON"/>
</dbReference>
<dbReference type="InterPro" id="IPR000082">
    <property type="entry name" value="SEA_dom"/>
</dbReference>
<dbReference type="PANTHER" id="PTHR46901">
    <property type="entry name" value="GH04942P"/>
    <property type="match status" value="1"/>
</dbReference>
<keyword evidence="1" id="KW-1015">Disulfide bond</keyword>
<feature type="compositionally biased region" description="Basic and acidic residues" evidence="2">
    <location>
        <begin position="1123"/>
        <end position="1134"/>
    </location>
</feature>
<comment type="caution">
    <text evidence="8">The sequence shown here is derived from an EMBL/GenBank/DDBJ whole genome shotgun (WGS) entry which is preliminary data.</text>
</comment>
<feature type="compositionally biased region" description="Basic and acidic residues" evidence="2">
    <location>
        <begin position="480"/>
        <end position="536"/>
    </location>
</feature>
<dbReference type="PROSITE" id="PS50024">
    <property type="entry name" value="SEA"/>
    <property type="match status" value="1"/>
</dbReference>
<feature type="compositionally biased region" description="Basic and acidic residues" evidence="2">
    <location>
        <begin position="318"/>
        <end position="358"/>
    </location>
</feature>
<organism evidence="8 9">
    <name type="scientific">Ignelater luminosus</name>
    <name type="common">Cucubano</name>
    <name type="synonym">Pyrophorus luminosus</name>
    <dbReference type="NCBI Taxonomy" id="2038154"/>
    <lineage>
        <taxon>Eukaryota</taxon>
        <taxon>Metazoa</taxon>
        <taxon>Ecdysozoa</taxon>
        <taxon>Arthropoda</taxon>
        <taxon>Hexapoda</taxon>
        <taxon>Insecta</taxon>
        <taxon>Pterygota</taxon>
        <taxon>Neoptera</taxon>
        <taxon>Endopterygota</taxon>
        <taxon>Coleoptera</taxon>
        <taxon>Polyphaga</taxon>
        <taxon>Elateriformia</taxon>
        <taxon>Elateroidea</taxon>
        <taxon>Elateridae</taxon>
        <taxon>Agrypninae</taxon>
        <taxon>Pyrophorini</taxon>
        <taxon>Ignelater</taxon>
    </lineage>
</organism>
<evidence type="ECO:0000256" key="4">
    <source>
        <dbReference type="SAM" id="SignalP"/>
    </source>
</evidence>
<evidence type="ECO:0000256" key="2">
    <source>
        <dbReference type="SAM" id="MobiDB-lite"/>
    </source>
</evidence>
<feature type="compositionally biased region" description="Pro residues" evidence="2">
    <location>
        <begin position="359"/>
        <end position="375"/>
    </location>
</feature>
<accession>A0A8K0D1H9</accession>
<evidence type="ECO:0008006" key="10">
    <source>
        <dbReference type="Google" id="ProtNLM"/>
    </source>
</evidence>
<dbReference type="InterPro" id="IPR000742">
    <property type="entry name" value="EGF"/>
</dbReference>
<gene>
    <name evidence="8" type="ORF">ILUMI_08506</name>
</gene>
<feature type="compositionally biased region" description="Polar residues" evidence="2">
    <location>
        <begin position="1157"/>
        <end position="1169"/>
    </location>
</feature>
<dbReference type="OrthoDB" id="188511at2759"/>
<proteinExistence type="predicted"/>
<feature type="disulfide bond" evidence="1">
    <location>
        <begin position="218"/>
        <end position="227"/>
    </location>
</feature>
<keyword evidence="3" id="KW-0472">Membrane</keyword>
<reference evidence="8" key="1">
    <citation type="submission" date="2019-08" db="EMBL/GenBank/DDBJ databases">
        <title>The genome of the North American firefly Photinus pyralis.</title>
        <authorList>
            <consortium name="Photinus pyralis genome working group"/>
            <person name="Fallon T.R."/>
            <person name="Sander Lower S.E."/>
            <person name="Weng J.-K."/>
        </authorList>
    </citation>
    <scope>NUCLEOTIDE SEQUENCE</scope>
    <source>
        <strain evidence="8">TRF0915ILg1</strain>
        <tissue evidence="8">Whole body</tissue>
    </source>
</reference>
<keyword evidence="3" id="KW-1133">Transmembrane helix</keyword>
<keyword evidence="4" id="KW-0732">Signal</keyword>
<dbReference type="PROSITE" id="PS50026">
    <property type="entry name" value="EGF_3"/>
    <property type="match status" value="1"/>
</dbReference>
<evidence type="ECO:0000259" key="7">
    <source>
        <dbReference type="PROSITE" id="PS50836"/>
    </source>
</evidence>
<dbReference type="CDD" id="cd00054">
    <property type="entry name" value="EGF_CA"/>
    <property type="match status" value="1"/>
</dbReference>
<feature type="compositionally biased region" description="Polar residues" evidence="2">
    <location>
        <begin position="453"/>
        <end position="463"/>
    </location>
</feature>
<dbReference type="AlphaFoldDB" id="A0A8K0D1H9"/>
<dbReference type="PROSITE" id="PS00022">
    <property type="entry name" value="EGF_1"/>
    <property type="match status" value="1"/>
</dbReference>
<dbReference type="PROSITE" id="PS01186">
    <property type="entry name" value="EGF_2"/>
    <property type="match status" value="1"/>
</dbReference>
<feature type="chain" id="PRO_5035480450" description="Cell surface glycoprotein 1" evidence="4">
    <location>
        <begin position="25"/>
        <end position="1231"/>
    </location>
</feature>
<evidence type="ECO:0000259" key="6">
    <source>
        <dbReference type="PROSITE" id="PS50026"/>
    </source>
</evidence>
<comment type="caution">
    <text evidence="1">Lacks conserved residue(s) required for the propagation of feature annotation.</text>
</comment>
<feature type="region of interest" description="Disordered" evidence="2">
    <location>
        <begin position="1122"/>
        <end position="1190"/>
    </location>
</feature>
<keyword evidence="3" id="KW-0812">Transmembrane</keyword>
<feature type="domain" description="DOMON" evidence="7">
    <location>
        <begin position="755"/>
        <end position="873"/>
    </location>
</feature>
<evidence type="ECO:0000313" key="8">
    <source>
        <dbReference type="EMBL" id="KAF2897665.1"/>
    </source>
</evidence>
<dbReference type="PROSITE" id="PS50836">
    <property type="entry name" value="DOMON"/>
    <property type="match status" value="2"/>
</dbReference>
<dbReference type="InterPro" id="IPR005018">
    <property type="entry name" value="DOMON_domain"/>
</dbReference>